<feature type="compositionally biased region" description="Basic and acidic residues" evidence="1">
    <location>
        <begin position="169"/>
        <end position="184"/>
    </location>
</feature>
<feature type="compositionally biased region" description="Basic and acidic residues" evidence="1">
    <location>
        <begin position="15"/>
        <end position="38"/>
    </location>
</feature>
<feature type="region of interest" description="Disordered" evidence="1">
    <location>
        <begin position="108"/>
        <end position="204"/>
    </location>
</feature>
<reference evidence="2 3" key="1">
    <citation type="journal article" date="2019" name="Int. J. Syst. Evol. Microbiol.">
        <title>The Global Catalogue of Microorganisms (GCM) 10K type strain sequencing project: providing services to taxonomists for standard genome sequencing and annotation.</title>
        <authorList>
            <consortium name="The Broad Institute Genomics Platform"/>
            <consortium name="The Broad Institute Genome Sequencing Center for Infectious Disease"/>
            <person name="Wu L."/>
            <person name="Ma J."/>
        </authorList>
    </citation>
    <scope>NUCLEOTIDE SEQUENCE [LARGE SCALE GENOMIC DNA]</scope>
    <source>
        <strain evidence="2 3">JCM 11445</strain>
    </source>
</reference>
<evidence type="ECO:0000256" key="1">
    <source>
        <dbReference type="SAM" id="MobiDB-lite"/>
    </source>
</evidence>
<dbReference type="InterPro" id="IPR050625">
    <property type="entry name" value="ParA/MinD_ATPase"/>
</dbReference>
<dbReference type="NCBIfam" id="NF041121">
    <property type="entry name" value="SAV_2336_NTERM"/>
    <property type="match status" value="1"/>
</dbReference>
<sequence>MSRGDAGHGGAGHGDAGHGDAGHGDAGHGDAGQDRGGRGDAGQGDVGRGDTEQGGARRLGRLDEAIAVLAASGLELSGEELLDALWLAGRLPEDGAERAPLARAVTRGGAALPGTRPGPIPRPAATASPPASAQRTEQRTTPADTARANGGVPGARPSAPAEGWPDDPPEQRPARAPRGGDQRLRGLYGGSQAPGAEGAEGLEGTSADARRALPLRVPEDKALHQELSIGRALRPLKQHRPNPLKREFDEAATATALAETGLPDVVTRPARERWLDLALVIDDGMSMLLWRRLAVELRTVLQRSGAFRVVRVLGLHTRGDGAPALRTRPYAPEAPLLPTTALSDPSGHTLVLVVSDGVGAAWRDGRMGQVLARWAGFGPTAVVHALPPRLWEGSGIRTRRWQVRTRRPGSANADWTVADPVLPAALARFAGVPVPVLEPDAGPLADWARLIASASGTAVLPLLVPPRDGPRASPHDGPHASPHDGPRTAPPAASAPAASVPAPADELGPVQRFRDAASPEAYRLAAHLAAVAPLPVPVMRMVQKAVDGRTDTGRLAEVFLGGLMRPVEPPASAGTDPLPPEHRPFTFTDAAQRALLGAVPLAELVATSRLIGRRLEQLAGRSPDFPAWLADPGGTDRRPPGARPFSTVERRLAARLGATSLSSAFTTRTAAEQWRRLEPRDPRTIGPYRLTMAGPPGARLNPYLGRDPYGAEAIVQVARRVRGQQDADLLAVEAEALRRMDGRYARRLLREGLNDDVPWVAEEALIGERLDFVLRADAERWGDRLDDALLTSPERWDGHTALALARKVADAVRISEKAGMVHGDLSVSTVHIAGENILLTGWSSATIDRMPSPASTDGRPPAFKDVIGALGDILLCLGGGAQTRRPAPGLYFMPRWSDAAWEPLRAMVMACRENPSHHTARGIWEFLMDFQPDAAPPHARAGQPRPRPGEPTTCAVCGDPLDPFDRFCGVCGADLSTTPPLPASSGSAGAPRTEPESGLPSFDPYRAYRRLGGSRGQDVYLARRSGAANDVVIRVAPGAHRELRTEAEALRRMSGHYAPRLVADDSYLNPPWITQEFISLPDGSPAPLLSTLLGRRSDGSPRLDAVHAATIGLRVAEAVNMCALKGIVLGTLTADTVLVVGRTVKLIGWTDASINDRHRKTPTHADNVYALGEILRALSDAQPTAQLSRTDAIWREPQLISIVSACLDDRPSRRPSAGRVAEVLVRCLPPVLASAHTSYEVETSAPPSPPDGTPDAGPAPTTAPEPPRPPRSTRSRLAALVGLGGRSARAEQRQRKLDLIRTPLPSCHRIAVISRPVSAGRTVTTLALGALLAAERQDQVIAVDAMPGGDSLSRRVDGRSEGAVHDLARAGLPIDDAESIRRFTSRLPSGLEVLLGDTTPMSLVGRAAPIDDTEYRRVMTLLAPHYPIVLSDSDTGALHRSMRGIVDLADQLIIVTTPSVEHMRSAHTALDRLAEDGHADLVRRAITVINMSHDVPWTDHYEGLAAGFRDRCRGVAVVPYDEHLATRGAIDLQRLASRTLDAYIDLAALVAEGFPGAGT</sequence>
<dbReference type="PANTHER" id="PTHR43384">
    <property type="entry name" value="SEPTUM SITE-DETERMINING PROTEIN MIND HOMOLOG, CHLOROPLASTIC-RELATED"/>
    <property type="match status" value="1"/>
</dbReference>
<dbReference type="InterPro" id="IPR027417">
    <property type="entry name" value="P-loop_NTPase"/>
</dbReference>
<feature type="region of interest" description="Disordered" evidence="1">
    <location>
        <begin position="1"/>
        <end position="58"/>
    </location>
</feature>
<feature type="compositionally biased region" description="Low complexity" evidence="1">
    <location>
        <begin position="490"/>
        <end position="504"/>
    </location>
</feature>
<organism evidence="2 3">
    <name type="scientific">Streptomyces rhizosphaericus</name>
    <dbReference type="NCBI Taxonomy" id="114699"/>
    <lineage>
        <taxon>Bacteria</taxon>
        <taxon>Bacillati</taxon>
        <taxon>Actinomycetota</taxon>
        <taxon>Actinomycetes</taxon>
        <taxon>Kitasatosporales</taxon>
        <taxon>Streptomycetaceae</taxon>
        <taxon>Streptomyces</taxon>
        <taxon>Streptomyces violaceusniger group</taxon>
    </lineage>
</organism>
<protein>
    <recommendedName>
        <fullName evidence="4">Protein kinase domain-containing protein</fullName>
    </recommendedName>
</protein>
<dbReference type="Proteomes" id="UP001500033">
    <property type="component" value="Unassembled WGS sequence"/>
</dbReference>
<keyword evidence="3" id="KW-1185">Reference proteome</keyword>
<evidence type="ECO:0000313" key="3">
    <source>
        <dbReference type="Proteomes" id="UP001500033"/>
    </source>
</evidence>
<evidence type="ECO:0000313" key="2">
    <source>
        <dbReference type="EMBL" id="GAA0991222.1"/>
    </source>
</evidence>
<feature type="region of interest" description="Disordered" evidence="1">
    <location>
        <begin position="462"/>
        <end position="505"/>
    </location>
</feature>
<feature type="compositionally biased region" description="Basic and acidic residues" evidence="1">
    <location>
        <begin position="468"/>
        <end position="486"/>
    </location>
</feature>
<dbReference type="SUPFAM" id="SSF52540">
    <property type="entry name" value="P-loop containing nucleoside triphosphate hydrolases"/>
    <property type="match status" value="1"/>
</dbReference>
<feature type="compositionally biased region" description="Pro residues" evidence="1">
    <location>
        <begin position="1261"/>
        <end position="1270"/>
    </location>
</feature>
<feature type="region of interest" description="Disordered" evidence="1">
    <location>
        <begin position="1238"/>
        <end position="1274"/>
    </location>
</feature>
<gene>
    <name evidence="2" type="ORF">GCM10009576_067930</name>
</gene>
<evidence type="ECO:0008006" key="4">
    <source>
        <dbReference type="Google" id="ProtNLM"/>
    </source>
</evidence>
<name>A0ABN1SIF0_9ACTN</name>
<comment type="caution">
    <text evidence="2">The sequence shown here is derived from an EMBL/GenBank/DDBJ whole genome shotgun (WGS) entry which is preliminary data.</text>
</comment>
<dbReference type="PANTHER" id="PTHR43384:SF14">
    <property type="entry name" value="ESX-1 SECRETION-ASSOCIATED PROTEIN ESPI"/>
    <property type="match status" value="1"/>
</dbReference>
<proteinExistence type="predicted"/>
<feature type="compositionally biased region" description="Low complexity" evidence="1">
    <location>
        <begin position="193"/>
        <end position="204"/>
    </location>
</feature>
<dbReference type="InterPro" id="IPR047738">
    <property type="entry name" value="SAV_2336-like_N"/>
</dbReference>
<dbReference type="SUPFAM" id="SSF56112">
    <property type="entry name" value="Protein kinase-like (PK-like)"/>
    <property type="match status" value="1"/>
</dbReference>
<accession>A0ABN1SIF0</accession>
<dbReference type="EMBL" id="BAAAIE010000054">
    <property type="protein sequence ID" value="GAA0991222.1"/>
    <property type="molecule type" value="Genomic_DNA"/>
</dbReference>
<dbReference type="Gene3D" id="3.40.50.300">
    <property type="entry name" value="P-loop containing nucleotide triphosphate hydrolases"/>
    <property type="match status" value="1"/>
</dbReference>
<feature type="region of interest" description="Disordered" evidence="1">
    <location>
        <begin position="979"/>
        <end position="1002"/>
    </location>
</feature>
<dbReference type="InterPro" id="IPR011009">
    <property type="entry name" value="Kinase-like_dom_sf"/>
</dbReference>
<feature type="compositionally biased region" description="Low complexity" evidence="1">
    <location>
        <begin position="123"/>
        <end position="133"/>
    </location>
</feature>